<sequence>GGQPLICSKRRSKALQKTVNQIAKTQKLLAKHINQRFFDPSTFYRVSSEPLETWDEARHIGSAYEMLFRHEYTINYWQGKEDYWNLKPSLSFFFIVLSLKLFGHGLLAARLPSLLCFLAMIAGLYRFMVNRFSRVEGLYAITLFSIWTQNVFPHSFRHSDADALYCTLYLACILLCLKRTDRAFCLACVTAALCFLTKSWHVLSLLPPLMLSCVLTKKSFRLPLKGTLCFLAPIMLWAGLRAHHDGLKFLRKMVWYDLLKRTGQPIEDHHSPVYFYLSCFVHDYSYLLWLLGALAGAGLLACRLRAFRAERFRSGIPAWMQTDMGVLGVAILAVFCLFSIARTRLPWYTYPAYPLLCVLMTYLFALLRPALKAVACGLAGVLFLLSFSASWQRENYMRLPIFYRQLQAAAYLPMVHVWKDGVTSQNDYVALLTYLPPPPDMIRTTGPEEKAPRTLIIRPTGPEPVCDGCTLISKGDQYDLFWRE</sequence>
<dbReference type="Pfam" id="PF13231">
    <property type="entry name" value="PMT_2"/>
    <property type="match status" value="1"/>
</dbReference>
<comment type="caution">
    <text evidence="10">The sequence shown here is derived from an EMBL/GenBank/DDBJ whole genome shotgun (WGS) entry which is preliminary data.</text>
</comment>
<evidence type="ECO:0000256" key="5">
    <source>
        <dbReference type="ARBA" id="ARBA00022692"/>
    </source>
</evidence>
<evidence type="ECO:0000313" key="10">
    <source>
        <dbReference type="EMBL" id="MCX2562324.1"/>
    </source>
</evidence>
<protein>
    <submittedName>
        <fullName evidence="10">Glycosyltransferase family 39 protein</fullName>
        <ecNumber evidence="10">2.4.-.-</ecNumber>
    </submittedName>
</protein>
<organism evidence="10 11">
    <name type="scientific">Acetobacter farinalis</name>
    <dbReference type="NCBI Taxonomy" id="1260984"/>
    <lineage>
        <taxon>Bacteria</taxon>
        <taxon>Pseudomonadati</taxon>
        <taxon>Pseudomonadota</taxon>
        <taxon>Alphaproteobacteria</taxon>
        <taxon>Acetobacterales</taxon>
        <taxon>Acetobacteraceae</taxon>
        <taxon>Acetobacter</taxon>
    </lineage>
</organism>
<dbReference type="GO" id="GO:0016757">
    <property type="term" value="F:glycosyltransferase activity"/>
    <property type="evidence" value="ECO:0007669"/>
    <property type="project" value="UniProtKB-KW"/>
</dbReference>
<reference evidence="10 11" key="1">
    <citation type="submission" date="2022-11" db="EMBL/GenBank/DDBJ databases">
        <title>Genome sequencing of Acetobacter type strain.</title>
        <authorList>
            <person name="Heo J."/>
            <person name="Lee D."/>
            <person name="Han B.-H."/>
            <person name="Hong S.-B."/>
            <person name="Kwon S.-W."/>
        </authorList>
    </citation>
    <scope>NUCLEOTIDE SEQUENCE [LARGE SCALE GENOMIC DNA]</scope>
    <source>
        <strain evidence="10 11">KACC 21251</strain>
    </source>
</reference>
<evidence type="ECO:0000256" key="6">
    <source>
        <dbReference type="ARBA" id="ARBA00022989"/>
    </source>
</evidence>
<dbReference type="Proteomes" id="UP001526446">
    <property type="component" value="Unassembled WGS sequence"/>
</dbReference>
<keyword evidence="3 10" id="KW-0328">Glycosyltransferase</keyword>
<feature type="transmembrane region" description="Helical" evidence="8">
    <location>
        <begin position="318"/>
        <end position="340"/>
    </location>
</feature>
<dbReference type="InterPro" id="IPR038731">
    <property type="entry name" value="RgtA/B/C-like"/>
</dbReference>
<keyword evidence="4 10" id="KW-0808">Transferase</keyword>
<dbReference type="PANTHER" id="PTHR33908">
    <property type="entry name" value="MANNOSYLTRANSFERASE YKCB-RELATED"/>
    <property type="match status" value="1"/>
</dbReference>
<evidence type="ECO:0000256" key="4">
    <source>
        <dbReference type="ARBA" id="ARBA00022679"/>
    </source>
</evidence>
<dbReference type="InterPro" id="IPR050297">
    <property type="entry name" value="LipidA_mod_glycosyltrf_83"/>
</dbReference>
<feature type="transmembrane region" description="Helical" evidence="8">
    <location>
        <begin position="184"/>
        <end position="203"/>
    </location>
</feature>
<feature type="transmembrane region" description="Helical" evidence="8">
    <location>
        <begin position="347"/>
        <end position="365"/>
    </location>
</feature>
<dbReference type="RefSeq" id="WP_265794622.1">
    <property type="nucleotide sequence ID" value="NZ_JAPIUX010000051.1"/>
</dbReference>
<keyword evidence="7 8" id="KW-0472">Membrane</keyword>
<gene>
    <name evidence="10" type="ORF">OQ252_13135</name>
</gene>
<comment type="subcellular location">
    <subcellularLocation>
        <location evidence="1">Cell membrane</location>
        <topology evidence="1">Multi-pass membrane protein</topology>
    </subcellularLocation>
</comment>
<evidence type="ECO:0000256" key="1">
    <source>
        <dbReference type="ARBA" id="ARBA00004651"/>
    </source>
</evidence>
<feature type="domain" description="Glycosyltransferase RgtA/B/C/D-like" evidence="9">
    <location>
        <begin position="87"/>
        <end position="227"/>
    </location>
</feature>
<keyword evidence="11" id="KW-1185">Reference proteome</keyword>
<dbReference type="EC" id="2.4.-.-" evidence="10"/>
<evidence type="ECO:0000256" key="7">
    <source>
        <dbReference type="ARBA" id="ARBA00023136"/>
    </source>
</evidence>
<keyword evidence="5 8" id="KW-0812">Transmembrane</keyword>
<name>A0ABT3QAL0_9PROT</name>
<evidence type="ECO:0000256" key="2">
    <source>
        <dbReference type="ARBA" id="ARBA00022475"/>
    </source>
</evidence>
<evidence type="ECO:0000256" key="3">
    <source>
        <dbReference type="ARBA" id="ARBA00022676"/>
    </source>
</evidence>
<dbReference type="PANTHER" id="PTHR33908:SF11">
    <property type="entry name" value="MEMBRANE PROTEIN"/>
    <property type="match status" value="1"/>
</dbReference>
<evidence type="ECO:0000259" key="9">
    <source>
        <dbReference type="Pfam" id="PF13231"/>
    </source>
</evidence>
<dbReference type="EMBL" id="JAPIUX010000051">
    <property type="protein sequence ID" value="MCX2562324.1"/>
    <property type="molecule type" value="Genomic_DNA"/>
</dbReference>
<evidence type="ECO:0000313" key="11">
    <source>
        <dbReference type="Proteomes" id="UP001526446"/>
    </source>
</evidence>
<feature type="transmembrane region" description="Helical" evidence="8">
    <location>
        <begin position="92"/>
        <end position="125"/>
    </location>
</feature>
<feature type="transmembrane region" description="Helical" evidence="8">
    <location>
        <begin position="371"/>
        <end position="391"/>
    </location>
</feature>
<evidence type="ECO:0000256" key="8">
    <source>
        <dbReference type="SAM" id="Phobius"/>
    </source>
</evidence>
<accession>A0ABT3QAL0</accession>
<keyword evidence="6 8" id="KW-1133">Transmembrane helix</keyword>
<proteinExistence type="predicted"/>
<feature type="transmembrane region" description="Helical" evidence="8">
    <location>
        <begin position="286"/>
        <end position="306"/>
    </location>
</feature>
<keyword evidence="2" id="KW-1003">Cell membrane</keyword>
<feature type="non-terminal residue" evidence="10">
    <location>
        <position position="1"/>
    </location>
</feature>